<feature type="domain" description="SBP-type" evidence="7">
    <location>
        <begin position="917"/>
        <end position="994"/>
    </location>
</feature>
<dbReference type="PROSITE" id="PS50097">
    <property type="entry name" value="BTB"/>
    <property type="match status" value="1"/>
</dbReference>
<evidence type="ECO:0000256" key="2">
    <source>
        <dbReference type="ARBA" id="ARBA00022723"/>
    </source>
</evidence>
<dbReference type="PANTHER" id="PTHR31251:SF169">
    <property type="entry name" value="SQUAMOSA PROMOTER-BINDING-LIKE PROTEIN 8"/>
    <property type="match status" value="1"/>
</dbReference>
<feature type="compositionally biased region" description="Gly residues" evidence="5">
    <location>
        <begin position="569"/>
        <end position="583"/>
    </location>
</feature>
<dbReference type="InterPro" id="IPR036893">
    <property type="entry name" value="SBP_sf"/>
</dbReference>
<dbReference type="SMART" id="SM00225">
    <property type="entry name" value="BTB"/>
    <property type="match status" value="1"/>
</dbReference>
<evidence type="ECO:0000256" key="1">
    <source>
        <dbReference type="ARBA" id="ARBA00004906"/>
    </source>
</evidence>
<dbReference type="SUPFAM" id="SSF103612">
    <property type="entry name" value="SBT domain"/>
    <property type="match status" value="1"/>
</dbReference>
<feature type="compositionally biased region" description="Gly residues" evidence="5">
    <location>
        <begin position="885"/>
        <end position="909"/>
    </location>
</feature>
<name>A0A2K3E5K7_CHLRE</name>
<feature type="compositionally biased region" description="Low complexity" evidence="5">
    <location>
        <begin position="291"/>
        <end position="315"/>
    </location>
</feature>
<feature type="compositionally biased region" description="Low complexity" evidence="5">
    <location>
        <begin position="1188"/>
        <end position="1218"/>
    </location>
</feature>
<dbReference type="InParanoid" id="A0A2K3E5K7"/>
<dbReference type="GO" id="GO:0008270">
    <property type="term" value="F:zinc ion binding"/>
    <property type="evidence" value="ECO:0007669"/>
    <property type="project" value="UniProtKB-KW"/>
</dbReference>
<feature type="compositionally biased region" description="Gly residues" evidence="5">
    <location>
        <begin position="662"/>
        <end position="675"/>
    </location>
</feature>
<feature type="compositionally biased region" description="Gly residues" evidence="5">
    <location>
        <begin position="450"/>
        <end position="469"/>
    </location>
</feature>
<dbReference type="RefSeq" id="XP_042928242.1">
    <property type="nucleotide sequence ID" value="XM_043058328.1"/>
</dbReference>
<dbReference type="SUPFAM" id="SSF54695">
    <property type="entry name" value="POZ domain"/>
    <property type="match status" value="1"/>
</dbReference>
<dbReference type="InterPro" id="IPR000210">
    <property type="entry name" value="BTB/POZ_dom"/>
</dbReference>
<feature type="compositionally biased region" description="Low complexity" evidence="5">
    <location>
        <begin position="1344"/>
        <end position="1376"/>
    </location>
</feature>
<feature type="compositionally biased region" description="Low complexity" evidence="5">
    <location>
        <begin position="1257"/>
        <end position="1291"/>
    </location>
</feature>
<sequence length="1376" mass="136892">MALPPDPEAGGAQAFVYRDASARGMYAGLAPHFNDRRLSDIVILRPDGRSIYAHQVVLAACSRKFSNVFGHGEATGKELPIQGVDSEALELVLSSFYRGECKLTPTTVVPIYDVCLKLEVPGLTSACEQFLQRSMGPDTCCMYLEAALAVLLEHTVKMCLSYAKDRFEEIAAAPSFLRLSTKSVRLLLTSTRNSGSGINDISLARALARWAVSKPDHLSECESIFKELNVTTTALLQLLQSADFVHALQGQQKPGTGQGSTAAAGGGGGGSGGAGGGGSTTGRQPPPPLPRQQQQQAGLAAPSAAPQQQQLQQQQIGAGHGREGDRGTFGYAPDANSRDAREGAAGGGGMGNGRLGGASGSPAHVAGAHMQQGQAAGTGGPPPPHAGGHSAQQQLRNSPMLASGGSGSRAAERGGPTDYGEGPPGGMRPPAAAAGTTAERGDRYDRTGWYSGGGSGAGRGLAGQAGPPGSGLTAGRPGGGRSSPPPPFGRQSHLVEHAAGAGAGSERVGGIDGGPFQRRSLPSELLAGGPGIGGGGGDDDRQAYARRYGGGSDRAAPDSELAGAAATTRGGGGGGGGSGGGGGGERDNLVAVPLPVLEQLGLTVRLTSSGALAATGGPLGSKQVPLSVSGSGRSGPLMAMLPAGLVKYLQQVGSGGPMPYEAGGGSGRSGAGGAAAGRLDDGSPPLPPGLLPPQQHQQQPRAYGSADRALDRNGGSGLSPHAAGPSGRGGAGLGPHQRSSLDMLSTVAASAEEEAGFVDIPGLPRLGQTGGGRLMAPRSASLGLGGLATEVGASGGRSGRFDLLGLGGLAPHLTADGGVAGRWSVPGAIAGTSGSLLPLGGSLGGPGDLLGGGLNGGSRAPLGGMSKRQRPSPEDLDPDHEEPGLGLGGAGGGRGGGLTPGGGARARGGGGYGSKGPLLCHVDDCNVDLSSLKEYHQRFRICDFHLKAEVVLREGIPQRFCQQCGRFHLLSEFDGTKRSCRARLQRHNARRRKRPDQRGDSDDVPRRQRPVYQTMRQPPYLSAGVAAGNMALAAAAAAAAGVGAPLSGGDAGGLHIPDLTSLPPAGSSGDGPHAQLPLDLQQLLAQQHTLPTGGVAGWPDGWPGGGGTADDADGDGDYDAEDNGGPSGDDAAMEGTPEDGDNRFTPQQLQQQQQAGAMRGGGSAAAGSGIRSQIIRDILMQAEERQQSEQQQRQQAAGQGQGQQNAAPPAAASGARASLLDLAMAVRAQEGEARPPDAAGGTAGGGRTPKQGVDMDQQQSAGAARGAGLDGRSGAAGEAADTDGVPPATATAGGGGASNVGDGNSPRRPQQPSTAAMPQPPPQAPSPPPAVKIKLEPTTSADVADGARMPADAAATATSAAGDDTRAAAAAAGGGK</sequence>
<dbReference type="GeneID" id="5715049"/>
<dbReference type="Pfam" id="PF00651">
    <property type="entry name" value="BTB"/>
    <property type="match status" value="1"/>
</dbReference>
<dbReference type="ExpressionAtlas" id="A0A2K3E5K7">
    <property type="expression patterns" value="baseline"/>
</dbReference>
<keyword evidence="4" id="KW-0862">Zinc</keyword>
<dbReference type="Pfam" id="PF03110">
    <property type="entry name" value="SBP"/>
    <property type="match status" value="1"/>
</dbReference>
<feature type="compositionally biased region" description="Low complexity" evidence="5">
    <location>
        <begin position="1147"/>
        <end position="1157"/>
    </location>
</feature>
<dbReference type="Gene3D" id="4.10.1100.10">
    <property type="entry name" value="Transcription factor, SBP-box domain"/>
    <property type="match status" value="1"/>
</dbReference>
<proteinExistence type="predicted"/>
<keyword evidence="3" id="KW-0863">Zinc-finger</keyword>
<feature type="compositionally biased region" description="Basic and acidic residues" evidence="5">
    <location>
        <begin position="996"/>
        <end position="1006"/>
    </location>
</feature>
<dbReference type="PROSITE" id="PS51141">
    <property type="entry name" value="ZF_SBP"/>
    <property type="match status" value="1"/>
</dbReference>
<reference evidence="8 9" key="1">
    <citation type="journal article" date="2007" name="Science">
        <title>The Chlamydomonas genome reveals the evolution of key animal and plant functions.</title>
        <authorList>
            <person name="Merchant S.S."/>
            <person name="Prochnik S.E."/>
            <person name="Vallon O."/>
            <person name="Harris E.H."/>
            <person name="Karpowicz S.J."/>
            <person name="Witman G.B."/>
            <person name="Terry A."/>
            <person name="Salamov A."/>
            <person name="Fritz-Laylin L.K."/>
            <person name="Marechal-Drouard L."/>
            <person name="Marshall W.F."/>
            <person name="Qu L.H."/>
            <person name="Nelson D.R."/>
            <person name="Sanderfoot A.A."/>
            <person name="Spalding M.H."/>
            <person name="Kapitonov V.V."/>
            <person name="Ren Q."/>
            <person name="Ferris P."/>
            <person name="Lindquist E."/>
            <person name="Shapiro H."/>
            <person name="Lucas S.M."/>
            <person name="Grimwood J."/>
            <person name="Schmutz J."/>
            <person name="Cardol P."/>
            <person name="Cerutti H."/>
            <person name="Chanfreau G."/>
            <person name="Chen C.L."/>
            <person name="Cognat V."/>
            <person name="Croft M.T."/>
            <person name="Dent R."/>
            <person name="Dutcher S."/>
            <person name="Fernandez E."/>
            <person name="Fukuzawa H."/>
            <person name="Gonzalez-Ballester D."/>
            <person name="Gonzalez-Halphen D."/>
            <person name="Hallmann A."/>
            <person name="Hanikenne M."/>
            <person name="Hippler M."/>
            <person name="Inwood W."/>
            <person name="Jabbari K."/>
            <person name="Kalanon M."/>
            <person name="Kuras R."/>
            <person name="Lefebvre P.A."/>
            <person name="Lemaire S.D."/>
            <person name="Lobanov A.V."/>
            <person name="Lohr M."/>
            <person name="Manuell A."/>
            <person name="Meier I."/>
            <person name="Mets L."/>
            <person name="Mittag M."/>
            <person name="Mittelmeier T."/>
            <person name="Moroney J.V."/>
            <person name="Moseley J."/>
            <person name="Napoli C."/>
            <person name="Nedelcu A.M."/>
            <person name="Niyogi K."/>
            <person name="Novoselov S.V."/>
            <person name="Paulsen I.T."/>
            <person name="Pazour G."/>
            <person name="Purton S."/>
            <person name="Ral J.P."/>
            <person name="Riano-Pachon D.M."/>
            <person name="Riekhof W."/>
            <person name="Rymarquis L."/>
            <person name="Schroda M."/>
            <person name="Stern D."/>
            <person name="Umen J."/>
            <person name="Willows R."/>
            <person name="Wilson N."/>
            <person name="Zimmer S.L."/>
            <person name="Allmer J."/>
            <person name="Balk J."/>
            <person name="Bisova K."/>
            <person name="Chen C.J."/>
            <person name="Elias M."/>
            <person name="Gendler K."/>
            <person name="Hauser C."/>
            <person name="Lamb M.R."/>
            <person name="Ledford H."/>
            <person name="Long J.C."/>
            <person name="Minagawa J."/>
            <person name="Page M.D."/>
            <person name="Pan J."/>
            <person name="Pootakham W."/>
            <person name="Roje S."/>
            <person name="Rose A."/>
            <person name="Stahlberg E."/>
            <person name="Terauchi A.M."/>
            <person name="Yang P."/>
            <person name="Ball S."/>
            <person name="Bowler C."/>
            <person name="Dieckmann C.L."/>
            <person name="Gladyshev V.N."/>
            <person name="Green P."/>
            <person name="Jorgensen R."/>
            <person name="Mayfield S."/>
            <person name="Mueller-Roeber B."/>
            <person name="Rajamani S."/>
            <person name="Sayre R.T."/>
            <person name="Brokstein P."/>
            <person name="Dubchak I."/>
            <person name="Goodstein D."/>
            <person name="Hornick L."/>
            <person name="Huang Y.W."/>
            <person name="Jhaveri J."/>
            <person name="Luo Y."/>
            <person name="Martinez D."/>
            <person name="Ngau W.C."/>
            <person name="Otillar B."/>
            <person name="Poliakov A."/>
            <person name="Porter A."/>
            <person name="Szajkowski L."/>
            <person name="Werner G."/>
            <person name="Zhou K."/>
            <person name="Grigoriev I.V."/>
            <person name="Rokhsar D.S."/>
            <person name="Grossman A.R."/>
        </authorList>
    </citation>
    <scope>NUCLEOTIDE SEQUENCE [LARGE SCALE GENOMIC DNA]</scope>
    <source>
        <strain evidence="9">CC-503</strain>
    </source>
</reference>
<dbReference type="InterPro" id="IPR044817">
    <property type="entry name" value="SBP-like"/>
</dbReference>
<dbReference type="EMBL" id="CM008962">
    <property type="protein sequence ID" value="PNW88054.1"/>
    <property type="molecule type" value="Genomic_DNA"/>
</dbReference>
<feature type="region of interest" description="Disordered" evidence="5">
    <location>
        <begin position="848"/>
        <end position="909"/>
    </location>
</feature>
<evidence type="ECO:0008006" key="10">
    <source>
        <dbReference type="Google" id="ProtNLM"/>
    </source>
</evidence>
<dbReference type="PANTHER" id="PTHR31251">
    <property type="entry name" value="SQUAMOSA PROMOTER-BINDING-LIKE PROTEIN 4"/>
    <property type="match status" value="1"/>
</dbReference>
<evidence type="ECO:0000256" key="3">
    <source>
        <dbReference type="ARBA" id="ARBA00022771"/>
    </source>
</evidence>
<dbReference type="InterPro" id="IPR004333">
    <property type="entry name" value="SBP_dom"/>
</dbReference>
<feature type="region of interest" description="Disordered" evidence="5">
    <location>
        <begin position="250"/>
        <end position="587"/>
    </location>
</feature>
<evidence type="ECO:0000256" key="4">
    <source>
        <dbReference type="ARBA" id="ARBA00022833"/>
    </source>
</evidence>
<feature type="compositionally biased region" description="Gly residues" evidence="5">
    <location>
        <begin position="264"/>
        <end position="280"/>
    </location>
</feature>
<dbReference type="GO" id="GO:0005634">
    <property type="term" value="C:nucleus"/>
    <property type="evidence" value="ECO:0000318"/>
    <property type="project" value="GO_Central"/>
</dbReference>
<feature type="compositionally biased region" description="Acidic residues" evidence="5">
    <location>
        <begin position="1110"/>
        <end position="1122"/>
    </location>
</feature>
<dbReference type="GO" id="GO:0000976">
    <property type="term" value="F:transcription cis-regulatory region binding"/>
    <property type="evidence" value="ECO:0000318"/>
    <property type="project" value="GO_Central"/>
</dbReference>
<feature type="compositionally biased region" description="Basic residues" evidence="5">
    <location>
        <begin position="984"/>
        <end position="995"/>
    </location>
</feature>
<accession>A0A2K3E5K7</accession>
<dbReference type="InterPro" id="IPR011333">
    <property type="entry name" value="SKP1/BTB/POZ_sf"/>
</dbReference>
<gene>
    <name evidence="8" type="ORF">CHLRE_01g012200v5</name>
</gene>
<dbReference type="CDD" id="cd18186">
    <property type="entry name" value="BTB_POZ_ZBTB_KLHL-like"/>
    <property type="match status" value="1"/>
</dbReference>
<evidence type="ECO:0000259" key="7">
    <source>
        <dbReference type="PROSITE" id="PS51141"/>
    </source>
</evidence>
<dbReference type="STRING" id="3055.A0A2K3E5K7"/>
<feature type="region of interest" description="Disordered" evidence="5">
    <location>
        <begin position="1055"/>
        <end position="1075"/>
    </location>
</feature>
<feature type="region of interest" description="Disordered" evidence="5">
    <location>
        <begin position="984"/>
        <end position="1017"/>
    </location>
</feature>
<feature type="compositionally biased region" description="Low complexity" evidence="5">
    <location>
        <begin position="363"/>
        <end position="375"/>
    </location>
</feature>
<dbReference type="CDD" id="cd14733">
    <property type="entry name" value="BACK"/>
    <property type="match status" value="1"/>
</dbReference>
<protein>
    <recommendedName>
        <fullName evidence="10">BTB domain-containing protein</fullName>
    </recommendedName>
</protein>
<organism evidence="8 9">
    <name type="scientific">Chlamydomonas reinhardtii</name>
    <name type="common">Chlamydomonas smithii</name>
    <dbReference type="NCBI Taxonomy" id="3055"/>
    <lineage>
        <taxon>Eukaryota</taxon>
        <taxon>Viridiplantae</taxon>
        <taxon>Chlorophyta</taxon>
        <taxon>core chlorophytes</taxon>
        <taxon>Chlorophyceae</taxon>
        <taxon>CS clade</taxon>
        <taxon>Chlamydomonadales</taxon>
        <taxon>Chlamydomonadaceae</taxon>
        <taxon>Chlamydomonas</taxon>
    </lineage>
</organism>
<feature type="region of interest" description="Disordered" evidence="5">
    <location>
        <begin position="659"/>
        <end position="738"/>
    </location>
</feature>
<evidence type="ECO:0000256" key="5">
    <source>
        <dbReference type="SAM" id="MobiDB-lite"/>
    </source>
</evidence>
<feature type="compositionally biased region" description="Gly residues" evidence="5">
    <location>
        <begin position="344"/>
        <end position="359"/>
    </location>
</feature>
<dbReference type="Gene3D" id="3.30.710.10">
    <property type="entry name" value="Potassium Channel Kv1.1, Chain A"/>
    <property type="match status" value="1"/>
</dbReference>
<evidence type="ECO:0000259" key="6">
    <source>
        <dbReference type="PROSITE" id="PS50097"/>
    </source>
</evidence>
<dbReference type="Gramene" id="PNW88054">
    <property type="protein sequence ID" value="PNW88054"/>
    <property type="gene ID" value="CHLRE_01g012200v5"/>
</dbReference>
<feature type="compositionally biased region" description="Pro residues" evidence="5">
    <location>
        <begin position="1318"/>
        <end position="1330"/>
    </location>
</feature>
<dbReference type="OrthoDB" id="514967at2759"/>
<keyword evidence="9" id="KW-1185">Reference proteome</keyword>
<feature type="region of interest" description="Disordered" evidence="5">
    <location>
        <begin position="1091"/>
        <end position="1376"/>
    </location>
</feature>
<dbReference type="PaxDb" id="3055-EDP09173"/>
<comment type="pathway">
    <text evidence="1">Protein modification; protein ubiquitination.</text>
</comment>
<evidence type="ECO:0000313" key="8">
    <source>
        <dbReference type="EMBL" id="PNW88054.1"/>
    </source>
</evidence>
<feature type="compositionally biased region" description="Low complexity" evidence="5">
    <location>
        <begin position="428"/>
        <end position="438"/>
    </location>
</feature>
<feature type="compositionally biased region" description="Low complexity" evidence="5">
    <location>
        <begin position="1091"/>
        <end position="1101"/>
    </location>
</feature>
<feature type="domain" description="BTB" evidence="6">
    <location>
        <begin position="39"/>
        <end position="105"/>
    </location>
</feature>
<keyword evidence="2" id="KW-0479">Metal-binding</keyword>
<dbReference type="GO" id="GO:0001216">
    <property type="term" value="F:DNA-binding transcription activator activity"/>
    <property type="evidence" value="ECO:0000318"/>
    <property type="project" value="GO_Central"/>
</dbReference>
<feature type="compositionally biased region" description="Low complexity" evidence="5">
    <location>
        <begin position="1165"/>
        <end position="1175"/>
    </location>
</feature>
<feature type="compositionally biased region" description="Low complexity" evidence="5">
    <location>
        <begin position="1299"/>
        <end position="1317"/>
    </location>
</feature>
<dbReference type="Proteomes" id="UP000006906">
    <property type="component" value="Chromosome 1"/>
</dbReference>
<evidence type="ECO:0000313" key="9">
    <source>
        <dbReference type="Proteomes" id="UP000006906"/>
    </source>
</evidence>